<accession>A0ABP8JRX2</accession>
<sequence>MTVAAGVVEAVLTRRWLAGPGAAGRAAVTEPSDADRQALHDLLMQRTVHLHWMGCPDPCLLPAL</sequence>
<keyword evidence="2" id="KW-1185">Reference proteome</keyword>
<evidence type="ECO:0000313" key="2">
    <source>
        <dbReference type="Proteomes" id="UP001500635"/>
    </source>
</evidence>
<evidence type="ECO:0000313" key="1">
    <source>
        <dbReference type="EMBL" id="GAA4395246.1"/>
    </source>
</evidence>
<organism evidence="1 2">
    <name type="scientific">Tsukamurella soli</name>
    <dbReference type="NCBI Taxonomy" id="644556"/>
    <lineage>
        <taxon>Bacteria</taxon>
        <taxon>Bacillati</taxon>
        <taxon>Actinomycetota</taxon>
        <taxon>Actinomycetes</taxon>
        <taxon>Mycobacteriales</taxon>
        <taxon>Tsukamurellaceae</taxon>
        <taxon>Tsukamurella</taxon>
    </lineage>
</organism>
<name>A0ABP8JRX2_9ACTN</name>
<reference evidence="2" key="1">
    <citation type="journal article" date="2019" name="Int. J. Syst. Evol. Microbiol.">
        <title>The Global Catalogue of Microorganisms (GCM) 10K type strain sequencing project: providing services to taxonomists for standard genome sequencing and annotation.</title>
        <authorList>
            <consortium name="The Broad Institute Genomics Platform"/>
            <consortium name="The Broad Institute Genome Sequencing Center for Infectious Disease"/>
            <person name="Wu L."/>
            <person name="Ma J."/>
        </authorList>
    </citation>
    <scope>NUCLEOTIDE SEQUENCE [LARGE SCALE GENOMIC DNA]</scope>
    <source>
        <strain evidence="2">JCM 17688</strain>
    </source>
</reference>
<proteinExistence type="predicted"/>
<dbReference type="Proteomes" id="UP001500635">
    <property type="component" value="Unassembled WGS sequence"/>
</dbReference>
<protein>
    <submittedName>
        <fullName evidence="1">Uncharacterized protein</fullName>
    </submittedName>
</protein>
<comment type="caution">
    <text evidence="1">The sequence shown here is derived from an EMBL/GenBank/DDBJ whole genome shotgun (WGS) entry which is preliminary data.</text>
</comment>
<gene>
    <name evidence="1" type="ORF">GCM10023147_28220</name>
</gene>
<dbReference type="EMBL" id="BAABFR010000042">
    <property type="protein sequence ID" value="GAA4395246.1"/>
    <property type="molecule type" value="Genomic_DNA"/>
</dbReference>